<reference evidence="1 2" key="2">
    <citation type="journal article" date="2022" name="Mol. Ecol. Resour.">
        <title>The genomes of chicory, endive, great burdock and yacon provide insights into Asteraceae paleo-polyploidization history and plant inulin production.</title>
        <authorList>
            <person name="Fan W."/>
            <person name="Wang S."/>
            <person name="Wang H."/>
            <person name="Wang A."/>
            <person name="Jiang F."/>
            <person name="Liu H."/>
            <person name="Zhao H."/>
            <person name="Xu D."/>
            <person name="Zhang Y."/>
        </authorList>
    </citation>
    <scope>NUCLEOTIDE SEQUENCE [LARGE SCALE GENOMIC DNA]</scope>
    <source>
        <strain evidence="2">cv. Yunnan</strain>
        <tissue evidence="1">Leaves</tissue>
    </source>
</reference>
<comment type="caution">
    <text evidence="1">The sequence shown here is derived from an EMBL/GenBank/DDBJ whole genome shotgun (WGS) entry which is preliminary data.</text>
</comment>
<protein>
    <submittedName>
        <fullName evidence="1">Uncharacterized protein</fullName>
    </submittedName>
</protein>
<organism evidence="1 2">
    <name type="scientific">Smallanthus sonchifolius</name>
    <dbReference type="NCBI Taxonomy" id="185202"/>
    <lineage>
        <taxon>Eukaryota</taxon>
        <taxon>Viridiplantae</taxon>
        <taxon>Streptophyta</taxon>
        <taxon>Embryophyta</taxon>
        <taxon>Tracheophyta</taxon>
        <taxon>Spermatophyta</taxon>
        <taxon>Magnoliopsida</taxon>
        <taxon>eudicotyledons</taxon>
        <taxon>Gunneridae</taxon>
        <taxon>Pentapetalae</taxon>
        <taxon>asterids</taxon>
        <taxon>campanulids</taxon>
        <taxon>Asterales</taxon>
        <taxon>Asteraceae</taxon>
        <taxon>Asteroideae</taxon>
        <taxon>Heliantheae alliance</taxon>
        <taxon>Millerieae</taxon>
        <taxon>Smallanthus</taxon>
    </lineage>
</organism>
<evidence type="ECO:0000313" key="2">
    <source>
        <dbReference type="Proteomes" id="UP001056120"/>
    </source>
</evidence>
<name>A0ACB9JYH5_9ASTR</name>
<gene>
    <name evidence="1" type="ORF">L1987_06432</name>
</gene>
<dbReference type="EMBL" id="CM042019">
    <property type="protein sequence ID" value="KAI3824959.1"/>
    <property type="molecule type" value="Genomic_DNA"/>
</dbReference>
<reference evidence="2" key="1">
    <citation type="journal article" date="2022" name="Mol. Ecol. Resour.">
        <title>The genomes of chicory, endive, great burdock and yacon provide insights into Asteraceae palaeo-polyploidization history and plant inulin production.</title>
        <authorList>
            <person name="Fan W."/>
            <person name="Wang S."/>
            <person name="Wang H."/>
            <person name="Wang A."/>
            <person name="Jiang F."/>
            <person name="Liu H."/>
            <person name="Zhao H."/>
            <person name="Xu D."/>
            <person name="Zhang Y."/>
        </authorList>
    </citation>
    <scope>NUCLEOTIDE SEQUENCE [LARGE SCALE GENOMIC DNA]</scope>
    <source>
        <strain evidence="2">cv. Yunnan</strain>
    </source>
</reference>
<accession>A0ACB9JYH5</accession>
<sequence>MSNFYYSNRVIKKEPPEDLYGSSLMPIPILDDDDPLALNWDFPFQDNQVQEYESRNSGLEGGSYFSNWRCDTPSPPVNNQPRPSRATNSFRFLVPDPNLVPVSENLKDYAPCDSKSPMTQDPYVVPYLGNTMNYSPGFDHLEHYVHSNYSIETVKPYHVTSPKFI</sequence>
<keyword evidence="2" id="KW-1185">Reference proteome</keyword>
<dbReference type="Proteomes" id="UP001056120">
    <property type="component" value="Linkage Group LG02"/>
</dbReference>
<proteinExistence type="predicted"/>
<evidence type="ECO:0000313" key="1">
    <source>
        <dbReference type="EMBL" id="KAI3824959.1"/>
    </source>
</evidence>